<dbReference type="InterPro" id="IPR006439">
    <property type="entry name" value="HAD-SF_hydro_IA"/>
</dbReference>
<protein>
    <submittedName>
        <fullName evidence="4">HAD-IA family hydrolase</fullName>
    </submittedName>
</protein>
<name>A0ABS2HJ86_9VIBR</name>
<proteinExistence type="predicted"/>
<dbReference type="InterPro" id="IPR023214">
    <property type="entry name" value="HAD_sf"/>
</dbReference>
<gene>
    <name evidence="4" type="ORF">JQC93_14285</name>
</gene>
<dbReference type="GO" id="GO:0016787">
    <property type="term" value="F:hydrolase activity"/>
    <property type="evidence" value="ECO:0007669"/>
    <property type="project" value="UniProtKB-KW"/>
</dbReference>
<evidence type="ECO:0000256" key="1">
    <source>
        <dbReference type="ARBA" id="ARBA00001946"/>
    </source>
</evidence>
<dbReference type="RefSeq" id="WP_205159101.1">
    <property type="nucleotide sequence ID" value="NZ_JAFEUM010000006.1"/>
</dbReference>
<evidence type="ECO:0000313" key="4">
    <source>
        <dbReference type="EMBL" id="MBM7037575.1"/>
    </source>
</evidence>
<dbReference type="NCBIfam" id="TIGR01549">
    <property type="entry name" value="HAD-SF-IA-v1"/>
    <property type="match status" value="1"/>
</dbReference>
<dbReference type="SUPFAM" id="SSF56784">
    <property type="entry name" value="HAD-like"/>
    <property type="match status" value="1"/>
</dbReference>
<evidence type="ECO:0000256" key="3">
    <source>
        <dbReference type="ARBA" id="ARBA00022842"/>
    </source>
</evidence>
<dbReference type="EMBL" id="JAFEUM010000006">
    <property type="protein sequence ID" value="MBM7037575.1"/>
    <property type="molecule type" value="Genomic_DNA"/>
</dbReference>
<keyword evidence="3" id="KW-0460">Magnesium</keyword>
<dbReference type="InterPro" id="IPR051400">
    <property type="entry name" value="HAD-like_hydrolase"/>
</dbReference>
<organism evidence="4 5">
    <name type="scientific">Vibrio ulleungensis</name>
    <dbReference type="NCBI Taxonomy" id="2807619"/>
    <lineage>
        <taxon>Bacteria</taxon>
        <taxon>Pseudomonadati</taxon>
        <taxon>Pseudomonadota</taxon>
        <taxon>Gammaproteobacteria</taxon>
        <taxon>Vibrionales</taxon>
        <taxon>Vibrionaceae</taxon>
        <taxon>Vibrio</taxon>
    </lineage>
</organism>
<dbReference type="Pfam" id="PF00702">
    <property type="entry name" value="Hydrolase"/>
    <property type="match status" value="1"/>
</dbReference>
<accession>A0ABS2HJ86</accession>
<dbReference type="Proteomes" id="UP000809621">
    <property type="component" value="Unassembled WGS sequence"/>
</dbReference>
<dbReference type="PANTHER" id="PTHR46470:SF4">
    <property type="entry name" value="5-AMINO-6-(5-PHOSPHO-D-RIBITYLAMINO)URACIL PHOSPHATASE YIGB"/>
    <property type="match status" value="1"/>
</dbReference>
<keyword evidence="5" id="KW-1185">Reference proteome</keyword>
<dbReference type="SFLD" id="SFLDS00003">
    <property type="entry name" value="Haloacid_Dehalogenase"/>
    <property type="match status" value="1"/>
</dbReference>
<dbReference type="InterPro" id="IPR036412">
    <property type="entry name" value="HAD-like_sf"/>
</dbReference>
<evidence type="ECO:0000313" key="5">
    <source>
        <dbReference type="Proteomes" id="UP000809621"/>
    </source>
</evidence>
<keyword evidence="2 4" id="KW-0378">Hydrolase</keyword>
<evidence type="ECO:0000256" key="2">
    <source>
        <dbReference type="ARBA" id="ARBA00022801"/>
    </source>
</evidence>
<dbReference type="PANTHER" id="PTHR46470">
    <property type="entry name" value="N-ACYLNEURAMINATE-9-PHOSPHATASE"/>
    <property type="match status" value="1"/>
</dbReference>
<dbReference type="Gene3D" id="3.40.50.1000">
    <property type="entry name" value="HAD superfamily/HAD-like"/>
    <property type="match status" value="1"/>
</dbReference>
<dbReference type="NCBIfam" id="TIGR01509">
    <property type="entry name" value="HAD-SF-IA-v3"/>
    <property type="match status" value="1"/>
</dbReference>
<dbReference type="PRINTS" id="PR00413">
    <property type="entry name" value="HADHALOGNASE"/>
</dbReference>
<sequence>MKFYRSLPPLTAITFDLDDTLYDNHSVMLRLEARFLEWLNDNAAQMKRWDRKHWRVLREHALRQAPSLKNDMTALRIATIEAGLSEQGYTRPHIDSITTAAMERVYRWRNEVEILPSTHDVLSKLAKKYPLVAITNGNVDCHAIGLSHYFTHTFCAGPDGVAKPDPHLFNKAAKALDVNPESILHVGDHLISDVAGANAAGFNSAWLNTSNRSLRHSRNVESLPDIELSDLRLLLSL</sequence>
<reference evidence="4 5" key="1">
    <citation type="submission" date="2021-02" db="EMBL/GenBank/DDBJ databases">
        <authorList>
            <person name="Park J.-S."/>
        </authorList>
    </citation>
    <scope>NUCLEOTIDE SEQUENCE [LARGE SCALE GENOMIC DNA]</scope>
    <source>
        <strain evidence="4 5">188UL20-2</strain>
    </source>
</reference>
<dbReference type="SFLD" id="SFLDG01129">
    <property type="entry name" value="C1.5:_HAD__Beta-PGM__Phosphata"/>
    <property type="match status" value="1"/>
</dbReference>
<dbReference type="Gene3D" id="1.20.120.1600">
    <property type="match status" value="1"/>
</dbReference>
<comment type="caution">
    <text evidence="4">The sequence shown here is derived from an EMBL/GenBank/DDBJ whole genome shotgun (WGS) entry which is preliminary data.</text>
</comment>
<comment type="cofactor">
    <cofactor evidence="1">
        <name>Mg(2+)</name>
        <dbReference type="ChEBI" id="CHEBI:18420"/>
    </cofactor>
</comment>